<dbReference type="RefSeq" id="WP_317712171.1">
    <property type="nucleotide sequence ID" value="NZ_JAWLUM010000001.1"/>
</dbReference>
<evidence type="ECO:0000256" key="1">
    <source>
        <dbReference type="ARBA" id="ARBA00004651"/>
    </source>
</evidence>
<comment type="caution">
    <text evidence="7">The sequence shown here is derived from an EMBL/GenBank/DDBJ whole genome shotgun (WGS) entry which is preliminary data.</text>
</comment>
<keyword evidence="4 6" id="KW-1133">Transmembrane helix</keyword>
<evidence type="ECO:0000256" key="5">
    <source>
        <dbReference type="ARBA" id="ARBA00023136"/>
    </source>
</evidence>
<feature type="transmembrane region" description="Helical" evidence="6">
    <location>
        <begin position="6"/>
        <end position="27"/>
    </location>
</feature>
<protein>
    <submittedName>
        <fullName evidence="7">LysE family translocator</fullName>
    </submittedName>
</protein>
<dbReference type="EMBL" id="JAWLUM010000001">
    <property type="protein sequence ID" value="MDV7132839.1"/>
    <property type="molecule type" value="Genomic_DNA"/>
</dbReference>
<dbReference type="InterPro" id="IPR001123">
    <property type="entry name" value="LeuE-type"/>
</dbReference>
<feature type="transmembrane region" description="Helical" evidence="6">
    <location>
        <begin position="110"/>
        <end position="131"/>
    </location>
</feature>
<dbReference type="Proteomes" id="UP001185792">
    <property type="component" value="Unassembled WGS sequence"/>
</dbReference>
<dbReference type="Pfam" id="PF01810">
    <property type="entry name" value="LysE"/>
    <property type="match status" value="1"/>
</dbReference>
<gene>
    <name evidence="7" type="ORF">R4198_03965</name>
</gene>
<reference evidence="7 8" key="1">
    <citation type="submission" date="2023-10" db="EMBL/GenBank/DDBJ databases">
        <title>Development of a sustainable strategy for remediation of hydrocarbon-contaminated territories based on the waste exchange concept.</title>
        <authorList>
            <person name="Krivoruchko A."/>
        </authorList>
    </citation>
    <scope>NUCLEOTIDE SEQUENCE [LARGE SCALE GENOMIC DNA]</scope>
    <source>
        <strain evidence="7 8">IEGM 1236</strain>
    </source>
</reference>
<sequence>MTIDWLGYFAVLTVAYVVPGPDFLLVLRWSTENRRDGLLALAGAQTGLSVHIVLAVTGVSFLVARAPAALTIIQILGAIYLCYLGVGLIIRRDSRDREAAAPATAFRNALGTNLLNPKAIVFVTGVLPQFATGTASLPVELAILGLVDVLFGIVVYVGVVIAGTRLSRPLRRDVIRRRWNCANGALLIMLGMGLGVANV</sequence>
<evidence type="ECO:0000256" key="2">
    <source>
        <dbReference type="ARBA" id="ARBA00022475"/>
    </source>
</evidence>
<feature type="transmembrane region" description="Helical" evidence="6">
    <location>
        <begin position="179"/>
        <end position="197"/>
    </location>
</feature>
<feature type="transmembrane region" description="Helical" evidence="6">
    <location>
        <begin position="143"/>
        <end position="167"/>
    </location>
</feature>
<dbReference type="PANTHER" id="PTHR30086">
    <property type="entry name" value="ARGININE EXPORTER PROTEIN ARGO"/>
    <property type="match status" value="1"/>
</dbReference>
<name>A0ABU4EQA9_WILMA</name>
<proteinExistence type="predicted"/>
<comment type="subcellular location">
    <subcellularLocation>
        <location evidence="1">Cell membrane</location>
        <topology evidence="1">Multi-pass membrane protein</topology>
    </subcellularLocation>
</comment>
<keyword evidence="2" id="KW-1003">Cell membrane</keyword>
<organism evidence="7 8">
    <name type="scientific">Williamsia marianensis</name>
    <dbReference type="NCBI Taxonomy" id="85044"/>
    <lineage>
        <taxon>Bacteria</taxon>
        <taxon>Bacillati</taxon>
        <taxon>Actinomycetota</taxon>
        <taxon>Actinomycetes</taxon>
        <taxon>Mycobacteriales</taxon>
        <taxon>Nocardiaceae</taxon>
        <taxon>Williamsia</taxon>
    </lineage>
</organism>
<keyword evidence="5 6" id="KW-0472">Membrane</keyword>
<dbReference type="PANTHER" id="PTHR30086:SF20">
    <property type="entry name" value="ARGININE EXPORTER PROTEIN ARGO-RELATED"/>
    <property type="match status" value="1"/>
</dbReference>
<evidence type="ECO:0000256" key="6">
    <source>
        <dbReference type="SAM" id="Phobius"/>
    </source>
</evidence>
<accession>A0ABU4EQA9</accession>
<keyword evidence="3 6" id="KW-0812">Transmembrane</keyword>
<evidence type="ECO:0000256" key="4">
    <source>
        <dbReference type="ARBA" id="ARBA00022989"/>
    </source>
</evidence>
<evidence type="ECO:0000256" key="3">
    <source>
        <dbReference type="ARBA" id="ARBA00022692"/>
    </source>
</evidence>
<keyword evidence="8" id="KW-1185">Reference proteome</keyword>
<feature type="transmembrane region" description="Helical" evidence="6">
    <location>
        <begin position="69"/>
        <end position="90"/>
    </location>
</feature>
<evidence type="ECO:0000313" key="8">
    <source>
        <dbReference type="Proteomes" id="UP001185792"/>
    </source>
</evidence>
<evidence type="ECO:0000313" key="7">
    <source>
        <dbReference type="EMBL" id="MDV7132839.1"/>
    </source>
</evidence>
<feature type="transmembrane region" description="Helical" evidence="6">
    <location>
        <begin position="39"/>
        <end position="63"/>
    </location>
</feature>